<comment type="subcellular location">
    <subcellularLocation>
        <location evidence="1">Cell membrane</location>
        <topology evidence="1">Multi-pass membrane protein</topology>
    </subcellularLocation>
</comment>
<dbReference type="GO" id="GO:0000287">
    <property type="term" value="F:magnesium ion binding"/>
    <property type="evidence" value="ECO:0007669"/>
    <property type="project" value="TreeGrafter"/>
</dbReference>
<dbReference type="GO" id="GO:0005886">
    <property type="term" value="C:plasma membrane"/>
    <property type="evidence" value="ECO:0007669"/>
    <property type="project" value="UniProtKB-SubCell"/>
</dbReference>
<dbReference type="PANTHER" id="PTHR46494:SF1">
    <property type="entry name" value="CORA FAMILY METAL ION TRANSPORTER (EUROFUNG)"/>
    <property type="match status" value="1"/>
</dbReference>
<feature type="compositionally biased region" description="Polar residues" evidence="5">
    <location>
        <begin position="557"/>
        <end position="573"/>
    </location>
</feature>
<accession>A0A8E2DZS9</accession>
<feature type="region of interest" description="Disordered" evidence="5">
    <location>
        <begin position="557"/>
        <end position="601"/>
    </location>
</feature>
<gene>
    <name evidence="7" type="ORF">K432DRAFT_310030</name>
</gene>
<dbReference type="Proteomes" id="UP000250266">
    <property type="component" value="Unassembled WGS sequence"/>
</dbReference>
<feature type="compositionally biased region" description="Basic residues" evidence="5">
    <location>
        <begin position="662"/>
        <end position="671"/>
    </location>
</feature>
<keyword evidence="8" id="KW-1185">Reference proteome</keyword>
<feature type="compositionally biased region" description="Basic and acidic residues" evidence="5">
    <location>
        <begin position="672"/>
        <end position="683"/>
    </location>
</feature>
<sequence length="683" mass="78321">MGIAEGLSCLQKIRTASGSRIQKDATVPPKVPETIKCQTKLLTHAPSRRVAQWQIARLCNEKDQLISTVQNLVDQFVPKHYPHALLSKCWGSIHAISNVIEEVCKENNDLCKQELHGNSSLIYIVKDFPDKDYMQLHNLENFAKPIQHCTLCSRSNRYPDIDDAFRHLFHFHAQMKGDLPIELYKEALGHWLVSTSGLEMEERNAKMINLISVLLRRARKLLYKSIEIRNNVADEKNQKPNNFLLPSALVKAAEKVFQFVYTAPYTVRFLQDQGKASLNTKLMGPLPMELRDNTALAEHYGVAADNALSKAQDELLLMAHTGSTDSASIVLYVSSTPETTIMIGLGCLITRHIHREMDVRELYRSHLSTLRYAAGQRPSKRILRELYLLEEEIELVATVFSQQFDLLDGLEKVFDSRHYRITNRMRINAFERIEQPMLEKLRTKYRRNLEDDIKGLQDQMAKTAQVLRYNIEIAEEGHSKAILIFTLVTIVFLPLSFVASLLGMNTVDMRSMQNTQVLFWEIALPLTAVIGGVSLLVAYRGTQIGDQFEKLLGNMQQNRSKSQGLHRSTPTSRQKPRDEEDIDAEELKPHRTASTLKRRKATEKNFIVPEKALQQAFQRKPPKSRRSIVVEERVEERRRMSGDDVVEVIEDDSDYVVRGRAFRRSRRSPRSPKRDVGIRKIDL</sequence>
<dbReference type="InterPro" id="IPR002523">
    <property type="entry name" value="MgTranspt_CorA/ZnTranspt_ZntB"/>
</dbReference>
<protein>
    <recommendedName>
        <fullName evidence="9">Cora-domain-containing protein</fullName>
    </recommendedName>
</protein>
<dbReference type="EMBL" id="KV745417">
    <property type="protein sequence ID" value="OCK74776.1"/>
    <property type="molecule type" value="Genomic_DNA"/>
</dbReference>
<evidence type="ECO:0000313" key="7">
    <source>
        <dbReference type="EMBL" id="OCK74776.1"/>
    </source>
</evidence>
<evidence type="ECO:0000256" key="5">
    <source>
        <dbReference type="SAM" id="MobiDB-lite"/>
    </source>
</evidence>
<feature type="region of interest" description="Disordered" evidence="5">
    <location>
        <begin position="662"/>
        <end position="683"/>
    </location>
</feature>
<dbReference type="SUPFAM" id="SSF144083">
    <property type="entry name" value="Magnesium transport protein CorA, transmembrane region"/>
    <property type="match status" value="1"/>
</dbReference>
<evidence type="ECO:0000256" key="6">
    <source>
        <dbReference type="SAM" id="Phobius"/>
    </source>
</evidence>
<feature type="transmembrane region" description="Helical" evidence="6">
    <location>
        <begin position="481"/>
        <end position="505"/>
    </location>
</feature>
<evidence type="ECO:0000313" key="8">
    <source>
        <dbReference type="Proteomes" id="UP000250266"/>
    </source>
</evidence>
<dbReference type="GO" id="GO:0015095">
    <property type="term" value="F:magnesium ion transmembrane transporter activity"/>
    <property type="evidence" value="ECO:0007669"/>
    <property type="project" value="TreeGrafter"/>
</dbReference>
<keyword evidence="3 6" id="KW-1133">Transmembrane helix</keyword>
<dbReference type="GO" id="GO:0050897">
    <property type="term" value="F:cobalt ion binding"/>
    <property type="evidence" value="ECO:0007669"/>
    <property type="project" value="TreeGrafter"/>
</dbReference>
<keyword evidence="4 6" id="KW-0472">Membrane</keyword>
<dbReference type="AlphaFoldDB" id="A0A8E2DZS9"/>
<organism evidence="7 8">
    <name type="scientific">Lepidopterella palustris CBS 459.81</name>
    <dbReference type="NCBI Taxonomy" id="1314670"/>
    <lineage>
        <taxon>Eukaryota</taxon>
        <taxon>Fungi</taxon>
        <taxon>Dikarya</taxon>
        <taxon>Ascomycota</taxon>
        <taxon>Pezizomycotina</taxon>
        <taxon>Dothideomycetes</taxon>
        <taxon>Pleosporomycetidae</taxon>
        <taxon>Mytilinidiales</taxon>
        <taxon>Argynnaceae</taxon>
        <taxon>Lepidopterella</taxon>
    </lineage>
</organism>
<evidence type="ECO:0000256" key="1">
    <source>
        <dbReference type="ARBA" id="ARBA00004651"/>
    </source>
</evidence>
<evidence type="ECO:0008006" key="9">
    <source>
        <dbReference type="Google" id="ProtNLM"/>
    </source>
</evidence>
<evidence type="ECO:0000256" key="3">
    <source>
        <dbReference type="ARBA" id="ARBA00022989"/>
    </source>
</evidence>
<evidence type="ECO:0000256" key="4">
    <source>
        <dbReference type="ARBA" id="ARBA00023136"/>
    </source>
</evidence>
<dbReference type="PANTHER" id="PTHR46494">
    <property type="entry name" value="CORA FAMILY METAL ION TRANSPORTER (EUROFUNG)"/>
    <property type="match status" value="1"/>
</dbReference>
<keyword evidence="2 6" id="KW-0812">Transmembrane</keyword>
<dbReference type="Gene3D" id="1.20.58.340">
    <property type="entry name" value="Magnesium transport protein CorA, transmembrane region"/>
    <property type="match status" value="1"/>
</dbReference>
<dbReference type="InterPro" id="IPR045863">
    <property type="entry name" value="CorA_TM1_TM2"/>
</dbReference>
<name>A0A8E2DZS9_9PEZI</name>
<dbReference type="Pfam" id="PF01544">
    <property type="entry name" value="CorA"/>
    <property type="match status" value="1"/>
</dbReference>
<dbReference type="OrthoDB" id="5430750at2759"/>
<dbReference type="GO" id="GO:0015087">
    <property type="term" value="F:cobalt ion transmembrane transporter activity"/>
    <property type="evidence" value="ECO:0007669"/>
    <property type="project" value="TreeGrafter"/>
</dbReference>
<feature type="transmembrane region" description="Helical" evidence="6">
    <location>
        <begin position="517"/>
        <end position="539"/>
    </location>
</feature>
<evidence type="ECO:0000256" key="2">
    <source>
        <dbReference type="ARBA" id="ARBA00022692"/>
    </source>
</evidence>
<reference evidence="7 8" key="1">
    <citation type="journal article" date="2016" name="Nat. Commun.">
        <title>Ectomycorrhizal ecology is imprinted in the genome of the dominant symbiotic fungus Cenococcum geophilum.</title>
        <authorList>
            <consortium name="DOE Joint Genome Institute"/>
            <person name="Peter M."/>
            <person name="Kohler A."/>
            <person name="Ohm R.A."/>
            <person name="Kuo A."/>
            <person name="Krutzmann J."/>
            <person name="Morin E."/>
            <person name="Arend M."/>
            <person name="Barry K.W."/>
            <person name="Binder M."/>
            <person name="Choi C."/>
            <person name="Clum A."/>
            <person name="Copeland A."/>
            <person name="Grisel N."/>
            <person name="Haridas S."/>
            <person name="Kipfer T."/>
            <person name="LaButti K."/>
            <person name="Lindquist E."/>
            <person name="Lipzen A."/>
            <person name="Maire R."/>
            <person name="Meier B."/>
            <person name="Mihaltcheva S."/>
            <person name="Molinier V."/>
            <person name="Murat C."/>
            <person name="Poggeler S."/>
            <person name="Quandt C.A."/>
            <person name="Sperisen C."/>
            <person name="Tritt A."/>
            <person name="Tisserant E."/>
            <person name="Crous P.W."/>
            <person name="Henrissat B."/>
            <person name="Nehls U."/>
            <person name="Egli S."/>
            <person name="Spatafora J.W."/>
            <person name="Grigoriev I.V."/>
            <person name="Martin F.M."/>
        </authorList>
    </citation>
    <scope>NUCLEOTIDE SEQUENCE [LARGE SCALE GENOMIC DNA]</scope>
    <source>
        <strain evidence="7 8">CBS 459.81</strain>
    </source>
</reference>
<proteinExistence type="predicted"/>